<proteinExistence type="predicted"/>
<dbReference type="AlphaFoldDB" id="A0A9P7K9T6"/>
<feature type="non-terminal residue" evidence="1">
    <location>
        <position position="1"/>
    </location>
</feature>
<dbReference type="InterPro" id="IPR041078">
    <property type="entry name" value="Plavaka"/>
</dbReference>
<accession>A0A9P7K9T6</accession>
<reference evidence="1" key="2">
    <citation type="submission" date="2021-10" db="EMBL/GenBank/DDBJ databases">
        <title>Phylogenomics reveals ancestral predisposition of the termite-cultivated fungus Termitomyces towards a domesticated lifestyle.</title>
        <authorList>
            <person name="Auxier B."/>
            <person name="Grum-Grzhimaylo A."/>
            <person name="Cardenas M.E."/>
            <person name="Lodge J.D."/>
            <person name="Laessoe T."/>
            <person name="Pedersen O."/>
            <person name="Smith M.E."/>
            <person name="Kuyper T.W."/>
            <person name="Franco-Molano E.A."/>
            <person name="Baroni T.J."/>
            <person name="Aanen D.K."/>
        </authorList>
    </citation>
    <scope>NUCLEOTIDE SEQUENCE</scope>
    <source>
        <strain evidence="1">D49</strain>
    </source>
</reference>
<dbReference type="Pfam" id="PF18759">
    <property type="entry name" value="Plavaka"/>
    <property type="match status" value="1"/>
</dbReference>
<gene>
    <name evidence="1" type="ORF">H0H81_012403</name>
</gene>
<dbReference type="OrthoDB" id="3199698at2759"/>
<keyword evidence="2" id="KW-1185">Reference proteome</keyword>
<organism evidence="1 2">
    <name type="scientific">Sphagnurus paluster</name>
    <dbReference type="NCBI Taxonomy" id="117069"/>
    <lineage>
        <taxon>Eukaryota</taxon>
        <taxon>Fungi</taxon>
        <taxon>Dikarya</taxon>
        <taxon>Basidiomycota</taxon>
        <taxon>Agaricomycotina</taxon>
        <taxon>Agaricomycetes</taxon>
        <taxon>Agaricomycetidae</taxon>
        <taxon>Agaricales</taxon>
        <taxon>Tricholomatineae</taxon>
        <taxon>Lyophyllaceae</taxon>
        <taxon>Sphagnurus</taxon>
    </lineage>
</organism>
<evidence type="ECO:0000313" key="2">
    <source>
        <dbReference type="Proteomes" id="UP000717328"/>
    </source>
</evidence>
<protein>
    <submittedName>
        <fullName evidence="1">Uncharacterized protein</fullName>
    </submittedName>
</protein>
<evidence type="ECO:0000313" key="1">
    <source>
        <dbReference type="EMBL" id="KAG5640186.1"/>
    </source>
</evidence>
<dbReference type="EMBL" id="JABCKI010004622">
    <property type="protein sequence ID" value="KAG5640186.1"/>
    <property type="molecule type" value="Genomic_DNA"/>
</dbReference>
<comment type="caution">
    <text evidence="1">The sequence shown here is derived from an EMBL/GenBank/DDBJ whole genome shotgun (WGS) entry which is preliminary data.</text>
</comment>
<dbReference type="Proteomes" id="UP000717328">
    <property type="component" value="Unassembled WGS sequence"/>
</dbReference>
<sequence length="60" mass="6769">AFSVKYDGPLPEDGPTPTWMSKSFDVWFHDPLKVFKGQLGNPDFKGEMDYAAKQVYGPDD</sequence>
<reference evidence="1" key="1">
    <citation type="submission" date="2021-02" db="EMBL/GenBank/DDBJ databases">
        <authorList>
            <person name="Nieuwenhuis M."/>
            <person name="Van De Peppel L.J.J."/>
        </authorList>
    </citation>
    <scope>NUCLEOTIDE SEQUENCE</scope>
    <source>
        <strain evidence="1">D49</strain>
    </source>
</reference>
<name>A0A9P7K9T6_9AGAR</name>